<name>A0ABS9KPU6_9BACT</name>
<accession>A0ABS9KPU6</accession>
<gene>
    <name evidence="3" type="ORF">LZZ85_08575</name>
</gene>
<protein>
    <submittedName>
        <fullName evidence="3">Uncharacterized protein</fullName>
    </submittedName>
</protein>
<feature type="region of interest" description="Disordered" evidence="2">
    <location>
        <begin position="125"/>
        <end position="160"/>
    </location>
</feature>
<comment type="caution">
    <text evidence="3">The sequence shown here is derived from an EMBL/GenBank/DDBJ whole genome shotgun (WGS) entry which is preliminary data.</text>
</comment>
<keyword evidence="1" id="KW-0175">Coiled coil</keyword>
<dbReference type="EMBL" id="JAKLTR010000004">
    <property type="protein sequence ID" value="MCG2614334.1"/>
    <property type="molecule type" value="Genomic_DNA"/>
</dbReference>
<evidence type="ECO:0000313" key="3">
    <source>
        <dbReference type="EMBL" id="MCG2614334.1"/>
    </source>
</evidence>
<keyword evidence="4" id="KW-1185">Reference proteome</keyword>
<proteinExistence type="predicted"/>
<evidence type="ECO:0000313" key="4">
    <source>
        <dbReference type="Proteomes" id="UP001165367"/>
    </source>
</evidence>
<sequence length="160" mass="18159">MTKNSTTIRTYNDLLTEKERLKTLLQAQKQILRQDVEDIKAELQPVKNAISLVGKFTTRDKSNPLLTSATESIIDLVVKRLLLSRTGWLTKLVVPFLMKNVSSHLVNANQGKIFSKLFSFFGKKKTDDTDTDEFEDDEPVTPAAARRKPEPEEPVEERAV</sequence>
<dbReference type="Proteomes" id="UP001165367">
    <property type="component" value="Unassembled WGS sequence"/>
</dbReference>
<reference evidence="3" key="1">
    <citation type="submission" date="2022-01" db="EMBL/GenBank/DDBJ databases">
        <authorList>
            <person name="Jo J.-H."/>
            <person name="Im W.-T."/>
        </authorList>
    </citation>
    <scope>NUCLEOTIDE SEQUENCE</scope>
    <source>
        <strain evidence="3">NA20</strain>
    </source>
</reference>
<dbReference type="RefSeq" id="WP_237870646.1">
    <property type="nucleotide sequence ID" value="NZ_JAKLTR010000004.1"/>
</dbReference>
<feature type="coiled-coil region" evidence="1">
    <location>
        <begin position="11"/>
        <end position="42"/>
    </location>
</feature>
<feature type="compositionally biased region" description="Basic and acidic residues" evidence="2">
    <location>
        <begin position="147"/>
        <end position="160"/>
    </location>
</feature>
<organism evidence="3 4">
    <name type="scientific">Terrimonas ginsenosidimutans</name>
    <dbReference type="NCBI Taxonomy" id="2908004"/>
    <lineage>
        <taxon>Bacteria</taxon>
        <taxon>Pseudomonadati</taxon>
        <taxon>Bacteroidota</taxon>
        <taxon>Chitinophagia</taxon>
        <taxon>Chitinophagales</taxon>
        <taxon>Chitinophagaceae</taxon>
        <taxon>Terrimonas</taxon>
    </lineage>
</organism>
<evidence type="ECO:0000256" key="1">
    <source>
        <dbReference type="SAM" id="Coils"/>
    </source>
</evidence>
<feature type="compositionally biased region" description="Acidic residues" evidence="2">
    <location>
        <begin position="129"/>
        <end position="139"/>
    </location>
</feature>
<evidence type="ECO:0000256" key="2">
    <source>
        <dbReference type="SAM" id="MobiDB-lite"/>
    </source>
</evidence>